<dbReference type="OrthoDB" id="9815425at2"/>
<keyword evidence="2" id="KW-0812">Transmembrane</keyword>
<dbReference type="PANTHER" id="PTHR48081">
    <property type="entry name" value="AB HYDROLASE SUPERFAMILY PROTEIN C4A8.06C"/>
    <property type="match status" value="1"/>
</dbReference>
<reference evidence="5" key="1">
    <citation type="submission" date="2016-10" db="EMBL/GenBank/DDBJ databases">
        <authorList>
            <person name="Varghese N."/>
            <person name="Submissions S."/>
        </authorList>
    </citation>
    <scope>NUCLEOTIDE SEQUENCE [LARGE SCALE GENOMIC DNA]</scope>
    <source>
        <strain evidence="5">M83</strain>
    </source>
</reference>
<keyword evidence="1" id="KW-0378">Hydrolase</keyword>
<evidence type="ECO:0000313" key="5">
    <source>
        <dbReference type="Proteomes" id="UP000187651"/>
    </source>
</evidence>
<dbReference type="InterPro" id="IPR029058">
    <property type="entry name" value="AB_hydrolase_fold"/>
</dbReference>
<evidence type="ECO:0000256" key="2">
    <source>
        <dbReference type="SAM" id="Phobius"/>
    </source>
</evidence>
<gene>
    <name evidence="4" type="ORF">SAMN05216544_0415</name>
</gene>
<feature type="domain" description="BD-FAE-like" evidence="3">
    <location>
        <begin position="68"/>
        <end position="281"/>
    </location>
</feature>
<keyword evidence="2" id="KW-0472">Membrane</keyword>
<evidence type="ECO:0000256" key="1">
    <source>
        <dbReference type="ARBA" id="ARBA00022801"/>
    </source>
</evidence>
<proteinExistence type="predicted"/>
<dbReference type="AlphaFoldDB" id="A0A1G9TMK1"/>
<dbReference type="RefSeq" id="WP_083330226.1">
    <property type="nucleotide sequence ID" value="NZ_FNHZ01000001.1"/>
</dbReference>
<evidence type="ECO:0000259" key="3">
    <source>
        <dbReference type="Pfam" id="PF20434"/>
    </source>
</evidence>
<organism evidence="4 5">
    <name type="scientific">Lachnospira pectinoschiza</name>
    <dbReference type="NCBI Taxonomy" id="28052"/>
    <lineage>
        <taxon>Bacteria</taxon>
        <taxon>Bacillati</taxon>
        <taxon>Bacillota</taxon>
        <taxon>Clostridia</taxon>
        <taxon>Lachnospirales</taxon>
        <taxon>Lachnospiraceae</taxon>
        <taxon>Lachnospira</taxon>
    </lineage>
</organism>
<dbReference type="Pfam" id="PF20434">
    <property type="entry name" value="BD-FAE"/>
    <property type="match status" value="1"/>
</dbReference>
<dbReference type="InterPro" id="IPR049492">
    <property type="entry name" value="BD-FAE-like_dom"/>
</dbReference>
<accession>A0A1G9TMK1</accession>
<protein>
    <submittedName>
        <fullName evidence="4">Acetyl esterase/lipase</fullName>
    </submittedName>
</protein>
<dbReference type="Proteomes" id="UP000187651">
    <property type="component" value="Unassembled WGS sequence"/>
</dbReference>
<feature type="transmembrane region" description="Helical" evidence="2">
    <location>
        <begin position="12"/>
        <end position="30"/>
    </location>
</feature>
<name>A0A1G9TMK1_9FIRM</name>
<dbReference type="Gene3D" id="3.40.50.1820">
    <property type="entry name" value="alpha/beta hydrolase"/>
    <property type="match status" value="1"/>
</dbReference>
<keyword evidence="5" id="KW-1185">Reference proteome</keyword>
<keyword evidence="2" id="KW-1133">Transmembrane helix</keyword>
<evidence type="ECO:0000313" key="4">
    <source>
        <dbReference type="EMBL" id="SDM48911.1"/>
    </source>
</evidence>
<dbReference type="SUPFAM" id="SSF53474">
    <property type="entry name" value="alpha/beta-Hydrolases"/>
    <property type="match status" value="1"/>
</dbReference>
<sequence>MMKQKGKKTGMYVLLCIVVFVVSFAGSALFKFTHKSAATRKYMADWNDEVGTVYTDIEYGTKEANKFDLYVPADVSKDTYNLVVYIHAGGFTTGDKSDDKEMLQWLCSKGYVAAGINYTLRDDEHPDANIYTQSMEIKEAMPYVVNAAKEKGYNIDAMAMSGGSAGGCLAMLYAYRDASESPVPVKMLFEAVGPSSFYPEDWKCYGLDLPDHKENAAGLFSVMSGKNITADMFGTVEYDEVMKDISALLWVDKNTVPSILAYGKHDKGQPYESSIRLDQRLTDCGVKHEYIVFEHSGHGLQNDSKKYIEYMEKVEEYLATYLPVE</sequence>
<dbReference type="GO" id="GO:0016787">
    <property type="term" value="F:hydrolase activity"/>
    <property type="evidence" value="ECO:0007669"/>
    <property type="project" value="UniProtKB-KW"/>
</dbReference>
<dbReference type="InterPro" id="IPR050300">
    <property type="entry name" value="GDXG_lipolytic_enzyme"/>
</dbReference>
<dbReference type="EMBL" id="FNHZ01000001">
    <property type="protein sequence ID" value="SDM48911.1"/>
    <property type="molecule type" value="Genomic_DNA"/>
</dbReference>